<dbReference type="PANTHER" id="PTHR21043">
    <property type="entry name" value="IOJAP SUPERFAMILY ORTHOLOG"/>
    <property type="match status" value="1"/>
</dbReference>
<dbReference type="InterPro" id="IPR004394">
    <property type="entry name" value="Iojap/RsfS/C7orf30"/>
</dbReference>
<name>A0A3N4AED0_9MICC</name>
<dbReference type="GO" id="GO:0090071">
    <property type="term" value="P:negative regulation of ribosome biogenesis"/>
    <property type="evidence" value="ECO:0007669"/>
    <property type="project" value="UniProtKB-UniRule"/>
</dbReference>
<comment type="subunit">
    <text evidence="2">Interacts with ribosomal protein uL14 (rplN).</text>
</comment>
<evidence type="ECO:0000313" key="5">
    <source>
        <dbReference type="Proteomes" id="UP000270616"/>
    </source>
</evidence>
<evidence type="ECO:0000256" key="1">
    <source>
        <dbReference type="ARBA" id="ARBA00010574"/>
    </source>
</evidence>
<dbReference type="HAMAP" id="MF_01477">
    <property type="entry name" value="Iojap_RsfS"/>
    <property type="match status" value="1"/>
</dbReference>
<dbReference type="NCBIfam" id="TIGR00090">
    <property type="entry name" value="rsfS_iojap_ybeB"/>
    <property type="match status" value="1"/>
</dbReference>
<dbReference type="EMBL" id="RKMF01000002">
    <property type="protein sequence ID" value="ROZ64623.1"/>
    <property type="molecule type" value="Genomic_DNA"/>
</dbReference>
<dbReference type="OrthoDB" id="9793681at2"/>
<feature type="compositionally biased region" description="Low complexity" evidence="3">
    <location>
        <begin position="121"/>
        <end position="132"/>
    </location>
</feature>
<protein>
    <recommendedName>
        <fullName evidence="2">Ribosomal silencing factor RsfS</fullName>
    </recommendedName>
</protein>
<comment type="caution">
    <text evidence="4">The sequence shown here is derived from an EMBL/GenBank/DDBJ whole genome shotgun (WGS) entry which is preliminary data.</text>
</comment>
<dbReference type="PANTHER" id="PTHR21043:SF0">
    <property type="entry name" value="MITOCHONDRIAL ASSEMBLY OF RIBOSOMAL LARGE SUBUNIT PROTEIN 1"/>
    <property type="match status" value="1"/>
</dbReference>
<comment type="subcellular location">
    <subcellularLocation>
        <location evidence="2">Cytoplasm</location>
    </subcellularLocation>
</comment>
<keyword evidence="2" id="KW-0963">Cytoplasm</keyword>
<dbReference type="GO" id="GO:0043023">
    <property type="term" value="F:ribosomal large subunit binding"/>
    <property type="evidence" value="ECO:0007669"/>
    <property type="project" value="TreeGrafter"/>
</dbReference>
<evidence type="ECO:0000256" key="2">
    <source>
        <dbReference type="HAMAP-Rule" id="MF_01477"/>
    </source>
</evidence>
<dbReference type="SUPFAM" id="SSF81301">
    <property type="entry name" value="Nucleotidyltransferase"/>
    <property type="match status" value="1"/>
</dbReference>
<dbReference type="GO" id="GO:0017148">
    <property type="term" value="P:negative regulation of translation"/>
    <property type="evidence" value="ECO:0007669"/>
    <property type="project" value="UniProtKB-UniRule"/>
</dbReference>
<dbReference type="RefSeq" id="WP_123823906.1">
    <property type="nucleotide sequence ID" value="NZ_RKMF01000002.1"/>
</dbReference>
<accession>A0A3N4AED0</accession>
<evidence type="ECO:0000256" key="3">
    <source>
        <dbReference type="SAM" id="MobiDB-lite"/>
    </source>
</evidence>
<dbReference type="GO" id="GO:0042256">
    <property type="term" value="P:cytosolic ribosome assembly"/>
    <property type="evidence" value="ECO:0007669"/>
    <property type="project" value="UniProtKB-UniRule"/>
</dbReference>
<feature type="region of interest" description="Disordered" evidence="3">
    <location>
        <begin position="121"/>
        <end position="147"/>
    </location>
</feature>
<dbReference type="Pfam" id="PF02410">
    <property type="entry name" value="RsfS"/>
    <property type="match status" value="1"/>
</dbReference>
<keyword evidence="2" id="KW-0810">Translation regulation</keyword>
<reference evidence="4 5" key="1">
    <citation type="submission" date="2018-10" db="EMBL/GenBank/DDBJ databases">
        <title>Kocuria sp. M5W7-7, whole genome shotgun sequence.</title>
        <authorList>
            <person name="Tuo L."/>
        </authorList>
    </citation>
    <scope>NUCLEOTIDE SEQUENCE [LARGE SCALE GENOMIC DNA]</scope>
    <source>
        <strain evidence="4 5">M5W7-7</strain>
    </source>
</reference>
<comment type="similarity">
    <text evidence="1 2">Belongs to the Iojap/RsfS family.</text>
</comment>
<keyword evidence="2" id="KW-0678">Repressor</keyword>
<dbReference type="AlphaFoldDB" id="A0A3N4AED0"/>
<organism evidence="4 5">
    <name type="scientific">Kocuria soli</name>
    <dbReference type="NCBI Taxonomy" id="2485125"/>
    <lineage>
        <taxon>Bacteria</taxon>
        <taxon>Bacillati</taxon>
        <taxon>Actinomycetota</taxon>
        <taxon>Actinomycetes</taxon>
        <taxon>Micrococcales</taxon>
        <taxon>Micrococcaceae</taxon>
        <taxon>Kocuria</taxon>
    </lineage>
</organism>
<evidence type="ECO:0000313" key="4">
    <source>
        <dbReference type="EMBL" id="ROZ64623.1"/>
    </source>
</evidence>
<comment type="function">
    <text evidence="2">Functions as a ribosomal silencing factor. Interacts with ribosomal protein uL14 (rplN), blocking formation of intersubunit bridge B8. Prevents association of the 30S and 50S ribosomal subunits and the formation of functional ribosomes, thus repressing translation.</text>
</comment>
<dbReference type="InterPro" id="IPR043519">
    <property type="entry name" value="NT_sf"/>
</dbReference>
<gene>
    <name evidence="2 4" type="primary">rsfS</name>
    <name evidence="4" type="ORF">EDL96_01865</name>
</gene>
<keyword evidence="5" id="KW-1185">Reference proteome</keyword>
<proteinExistence type="inferred from homology"/>
<dbReference type="Proteomes" id="UP000270616">
    <property type="component" value="Unassembled WGS sequence"/>
</dbReference>
<dbReference type="Gene3D" id="3.30.460.10">
    <property type="entry name" value="Beta Polymerase, domain 2"/>
    <property type="match status" value="1"/>
</dbReference>
<dbReference type="GO" id="GO:0005737">
    <property type="term" value="C:cytoplasm"/>
    <property type="evidence" value="ECO:0007669"/>
    <property type="project" value="UniProtKB-SubCell"/>
</dbReference>
<sequence>MTLPDTSLAYLRTAARAADEKQAENIVALDVSEALGIVDSFLVASGSNERLVSAIVDAIEDALIAEHDLRPLRREGKGEGRWVLLDYGDVVVHVQHDEDRAFYALERLWSESPVVDLGLSSAAEASASDSESTGADQGDLHGAADPS</sequence>